<reference evidence="1 2" key="2">
    <citation type="journal article" date="2022" name="Mol. Ecol. Resour.">
        <title>The genomes of chicory, endive, great burdock and yacon provide insights into Asteraceae paleo-polyploidization history and plant inulin production.</title>
        <authorList>
            <person name="Fan W."/>
            <person name="Wang S."/>
            <person name="Wang H."/>
            <person name="Wang A."/>
            <person name="Jiang F."/>
            <person name="Liu H."/>
            <person name="Zhao H."/>
            <person name="Xu D."/>
            <person name="Zhang Y."/>
        </authorList>
    </citation>
    <scope>NUCLEOTIDE SEQUENCE [LARGE SCALE GENOMIC DNA]</scope>
    <source>
        <strain evidence="2">cv. Yunnan</strain>
        <tissue evidence="1">Leaves</tissue>
    </source>
</reference>
<evidence type="ECO:0000313" key="1">
    <source>
        <dbReference type="EMBL" id="KAI3798371.1"/>
    </source>
</evidence>
<accession>A0ACB9HT19</accession>
<dbReference type="Proteomes" id="UP001056120">
    <property type="component" value="Linkage Group LG11"/>
</dbReference>
<keyword evidence="2" id="KW-1185">Reference proteome</keyword>
<reference evidence="2" key="1">
    <citation type="journal article" date="2022" name="Mol. Ecol. Resour.">
        <title>The genomes of chicory, endive, great burdock and yacon provide insights into Asteraceae palaeo-polyploidization history and plant inulin production.</title>
        <authorList>
            <person name="Fan W."/>
            <person name="Wang S."/>
            <person name="Wang H."/>
            <person name="Wang A."/>
            <person name="Jiang F."/>
            <person name="Liu H."/>
            <person name="Zhao H."/>
            <person name="Xu D."/>
            <person name="Zhang Y."/>
        </authorList>
    </citation>
    <scope>NUCLEOTIDE SEQUENCE [LARGE SCALE GENOMIC DNA]</scope>
    <source>
        <strain evidence="2">cv. Yunnan</strain>
    </source>
</reference>
<name>A0ACB9HT19_9ASTR</name>
<sequence length="274" mass="31322">MDLEDEGWVNIPYDGLLEVQDDGGKKFFSRKFGRSPKNLFKMNYFDPSRKSQEFVDSSLEDDSRSQKKLITFPIHMDDHQVVDHDEEVKEITKLPVLINGELKCAPESDQDSIFQVFFKKENEFVEMKMDSPRSGSRRITLPCIETDMFQFEDKSDDDMFNGSSPSKVVIDEVDEKVIKEEGNEGLSIWKWGLNGIGTFCSLGMAAATICIILFGNGHRHKQNQKLRIQLYSDDKRIKQVVHHANEAMSAVRGSLCPQPISHMGDTMKASRVKY</sequence>
<protein>
    <submittedName>
        <fullName evidence="1">Uncharacterized protein</fullName>
    </submittedName>
</protein>
<proteinExistence type="predicted"/>
<comment type="caution">
    <text evidence="1">The sequence shown here is derived from an EMBL/GenBank/DDBJ whole genome shotgun (WGS) entry which is preliminary data.</text>
</comment>
<dbReference type="EMBL" id="CM042028">
    <property type="protein sequence ID" value="KAI3798371.1"/>
    <property type="molecule type" value="Genomic_DNA"/>
</dbReference>
<gene>
    <name evidence="1" type="ORF">L1987_33645</name>
</gene>
<organism evidence="1 2">
    <name type="scientific">Smallanthus sonchifolius</name>
    <dbReference type="NCBI Taxonomy" id="185202"/>
    <lineage>
        <taxon>Eukaryota</taxon>
        <taxon>Viridiplantae</taxon>
        <taxon>Streptophyta</taxon>
        <taxon>Embryophyta</taxon>
        <taxon>Tracheophyta</taxon>
        <taxon>Spermatophyta</taxon>
        <taxon>Magnoliopsida</taxon>
        <taxon>eudicotyledons</taxon>
        <taxon>Gunneridae</taxon>
        <taxon>Pentapetalae</taxon>
        <taxon>asterids</taxon>
        <taxon>campanulids</taxon>
        <taxon>Asterales</taxon>
        <taxon>Asteraceae</taxon>
        <taxon>Asteroideae</taxon>
        <taxon>Heliantheae alliance</taxon>
        <taxon>Millerieae</taxon>
        <taxon>Smallanthus</taxon>
    </lineage>
</organism>
<evidence type="ECO:0000313" key="2">
    <source>
        <dbReference type="Proteomes" id="UP001056120"/>
    </source>
</evidence>